<feature type="compositionally biased region" description="Polar residues" evidence="1">
    <location>
        <begin position="41"/>
        <end position="56"/>
    </location>
</feature>
<reference evidence="3" key="1">
    <citation type="journal article" date="2017" name="Nature">
        <title>The sunflower genome provides insights into oil metabolism, flowering and Asterid evolution.</title>
        <authorList>
            <person name="Badouin H."/>
            <person name="Gouzy J."/>
            <person name="Grassa C.J."/>
            <person name="Murat F."/>
            <person name="Staton S.E."/>
            <person name="Cottret L."/>
            <person name="Lelandais-Briere C."/>
            <person name="Owens G.L."/>
            <person name="Carrere S."/>
            <person name="Mayjonade B."/>
            <person name="Legrand L."/>
            <person name="Gill N."/>
            <person name="Kane N.C."/>
            <person name="Bowers J.E."/>
            <person name="Hubner S."/>
            <person name="Bellec A."/>
            <person name="Berard A."/>
            <person name="Berges H."/>
            <person name="Blanchet N."/>
            <person name="Boniface M.C."/>
            <person name="Brunel D."/>
            <person name="Catrice O."/>
            <person name="Chaidir N."/>
            <person name="Claudel C."/>
            <person name="Donnadieu C."/>
            <person name="Faraut T."/>
            <person name="Fievet G."/>
            <person name="Helmstetter N."/>
            <person name="King M."/>
            <person name="Knapp S.J."/>
            <person name="Lai Z."/>
            <person name="Le Paslier M.C."/>
            <person name="Lippi Y."/>
            <person name="Lorenzon L."/>
            <person name="Mandel J.R."/>
            <person name="Marage G."/>
            <person name="Marchand G."/>
            <person name="Marquand E."/>
            <person name="Bret-Mestries E."/>
            <person name="Morien E."/>
            <person name="Nambeesan S."/>
            <person name="Nguyen T."/>
            <person name="Pegot-Espagnet P."/>
            <person name="Pouilly N."/>
            <person name="Raftis F."/>
            <person name="Sallet E."/>
            <person name="Schiex T."/>
            <person name="Thomas J."/>
            <person name="Vandecasteele C."/>
            <person name="Vares D."/>
            <person name="Vear F."/>
            <person name="Vautrin S."/>
            <person name="Crespi M."/>
            <person name="Mangin B."/>
            <person name="Burke J.M."/>
            <person name="Salse J."/>
            <person name="Munos S."/>
            <person name="Vincourt P."/>
            <person name="Rieseberg L.H."/>
            <person name="Langlade N.B."/>
        </authorList>
    </citation>
    <scope>NUCLEOTIDE SEQUENCE [LARGE SCALE GENOMIC DNA]</scope>
    <source>
        <strain evidence="3">cv. SF193</strain>
    </source>
</reference>
<evidence type="ECO:0000313" key="2">
    <source>
        <dbReference type="EMBL" id="OTF86919.1"/>
    </source>
</evidence>
<proteinExistence type="predicted"/>
<evidence type="ECO:0000256" key="1">
    <source>
        <dbReference type="SAM" id="MobiDB-lite"/>
    </source>
</evidence>
<accession>A0A251RVK9</accession>
<dbReference type="InParanoid" id="A0A251RVK9"/>
<keyword evidence="3" id="KW-1185">Reference proteome</keyword>
<dbReference type="Proteomes" id="UP000215914">
    <property type="component" value="Chromosome 17"/>
</dbReference>
<name>A0A251RVK9_HELAN</name>
<organism evidence="2 3">
    <name type="scientific">Helianthus annuus</name>
    <name type="common">Common sunflower</name>
    <dbReference type="NCBI Taxonomy" id="4232"/>
    <lineage>
        <taxon>Eukaryota</taxon>
        <taxon>Viridiplantae</taxon>
        <taxon>Streptophyta</taxon>
        <taxon>Embryophyta</taxon>
        <taxon>Tracheophyta</taxon>
        <taxon>Spermatophyta</taxon>
        <taxon>Magnoliopsida</taxon>
        <taxon>eudicotyledons</taxon>
        <taxon>Gunneridae</taxon>
        <taxon>Pentapetalae</taxon>
        <taxon>asterids</taxon>
        <taxon>campanulids</taxon>
        <taxon>Asterales</taxon>
        <taxon>Asteraceae</taxon>
        <taxon>Asteroideae</taxon>
        <taxon>Heliantheae alliance</taxon>
        <taxon>Heliantheae</taxon>
        <taxon>Helianthus</taxon>
    </lineage>
</organism>
<dbReference type="AlphaFoldDB" id="A0A251RVK9"/>
<protein>
    <submittedName>
        <fullName evidence="2">Uncharacterized protein</fullName>
    </submittedName>
</protein>
<dbReference type="EMBL" id="CM007906">
    <property type="protein sequence ID" value="OTF86919.1"/>
    <property type="molecule type" value="Genomic_DNA"/>
</dbReference>
<feature type="region of interest" description="Disordered" evidence="1">
    <location>
        <begin position="31"/>
        <end position="56"/>
    </location>
</feature>
<sequence length="56" mass="6608">MFFLFFGRITFHRLYFHLHLTSPSDHRIEDRTLPSQAIRPLNTTTSNRTGNQHHGS</sequence>
<gene>
    <name evidence="2" type="ORF">HannXRQ_Chr17g0556081</name>
</gene>
<evidence type="ECO:0000313" key="3">
    <source>
        <dbReference type="Proteomes" id="UP000215914"/>
    </source>
</evidence>